<dbReference type="PANTHER" id="PTHR23028">
    <property type="entry name" value="ACETYLTRANSFERASE"/>
    <property type="match status" value="1"/>
</dbReference>
<evidence type="ECO:0000313" key="3">
    <source>
        <dbReference type="EMBL" id="TCQ76484.1"/>
    </source>
</evidence>
<reference evidence="3 4" key="1">
    <citation type="submission" date="2019-03" db="EMBL/GenBank/DDBJ databases">
        <title>Genomic analyses of the natural microbiome of Caenorhabditis elegans.</title>
        <authorList>
            <person name="Samuel B."/>
        </authorList>
    </citation>
    <scope>NUCLEOTIDE SEQUENCE [LARGE SCALE GENOMIC DNA]</scope>
    <source>
        <strain evidence="3 4">JUb54</strain>
    </source>
</reference>
<feature type="domain" description="Acyltransferase 3" evidence="2">
    <location>
        <begin position="10"/>
        <end position="352"/>
    </location>
</feature>
<evidence type="ECO:0000256" key="1">
    <source>
        <dbReference type="SAM" id="Phobius"/>
    </source>
</evidence>
<protein>
    <submittedName>
        <fullName evidence="3">Peptidoglycan/LPS O-acetylase OafA/YrhL</fullName>
    </submittedName>
</protein>
<feature type="transmembrane region" description="Helical" evidence="1">
    <location>
        <begin position="259"/>
        <end position="284"/>
    </location>
</feature>
<gene>
    <name evidence="3" type="ORF">EC841_101293</name>
</gene>
<dbReference type="EMBL" id="SLYQ01000001">
    <property type="protein sequence ID" value="TCQ76484.1"/>
    <property type="molecule type" value="Genomic_DNA"/>
</dbReference>
<feature type="transmembrane region" description="Helical" evidence="1">
    <location>
        <begin position="170"/>
        <end position="198"/>
    </location>
</feature>
<accession>A0ABD7QNX7</accession>
<feature type="transmembrane region" description="Helical" evidence="1">
    <location>
        <begin position="83"/>
        <end position="101"/>
    </location>
</feature>
<feature type="transmembrane region" description="Helical" evidence="1">
    <location>
        <begin position="233"/>
        <end position="253"/>
    </location>
</feature>
<feature type="transmembrane region" description="Helical" evidence="1">
    <location>
        <begin position="335"/>
        <end position="356"/>
    </location>
</feature>
<dbReference type="InterPro" id="IPR050879">
    <property type="entry name" value="Acyltransferase_3"/>
</dbReference>
<organism evidence="3 4">
    <name type="scientific">Raoultella ornithinolytica</name>
    <name type="common">Klebsiella ornithinolytica</name>
    <dbReference type="NCBI Taxonomy" id="54291"/>
    <lineage>
        <taxon>Bacteria</taxon>
        <taxon>Pseudomonadati</taxon>
        <taxon>Pseudomonadota</taxon>
        <taxon>Gammaproteobacteria</taxon>
        <taxon>Enterobacterales</taxon>
        <taxon>Enterobacteriaceae</taxon>
        <taxon>Klebsiella/Raoultella group</taxon>
        <taxon>Raoultella</taxon>
    </lineage>
</organism>
<dbReference type="Proteomes" id="UP000295263">
    <property type="component" value="Unassembled WGS sequence"/>
</dbReference>
<evidence type="ECO:0000259" key="2">
    <source>
        <dbReference type="Pfam" id="PF01757"/>
    </source>
</evidence>
<comment type="caution">
    <text evidence="3">The sequence shown here is derived from an EMBL/GenBank/DDBJ whole genome shotgun (WGS) entry which is preliminary data.</text>
</comment>
<dbReference type="AlphaFoldDB" id="A0ABD7QNX7"/>
<dbReference type="RefSeq" id="WP_132510156.1">
    <property type="nucleotide sequence ID" value="NZ_SLYQ01000001.1"/>
</dbReference>
<dbReference type="InterPro" id="IPR002656">
    <property type="entry name" value="Acyl_transf_3_dom"/>
</dbReference>
<dbReference type="PANTHER" id="PTHR23028:SF53">
    <property type="entry name" value="ACYL_TRANSF_3 DOMAIN-CONTAINING PROTEIN"/>
    <property type="match status" value="1"/>
</dbReference>
<evidence type="ECO:0000313" key="4">
    <source>
        <dbReference type="Proteomes" id="UP000295263"/>
    </source>
</evidence>
<keyword evidence="1" id="KW-0472">Membrane</keyword>
<feature type="transmembrane region" description="Helical" evidence="1">
    <location>
        <begin position="130"/>
        <end position="149"/>
    </location>
</feature>
<feature type="transmembrane region" description="Helical" evidence="1">
    <location>
        <begin position="305"/>
        <end position="323"/>
    </location>
</feature>
<sequence>MSQSKNWSPELDGLRGYASLWVVLGHICNLTECNIPIISSPSIGVDVFILLSGYLMAKNYSERQHFEPWTSFKTITSFWVRRFFRIAPLFYVLLIVAILLGDVFGDFRESIGNVWLSTQTDADKYNDSSVANFFAHISFAFGFLPYYSARTTIPDWSIGLEMQYYAIFPVIMLFIMWFGFIKTSISIMVVCVISSFLAPEYFSEFTRPSMIAFKLPLFVSGMLIYKAASEKKFLYSLVALLAPVSALAIGYLITPLRMVIELFIVLGMATLLFPHQNGSLLKVISDSLKSFLSVKFSRFLGDVSYSVYLLHLMIVLPTIGTLIEYPGFISFHPLVRFLIAASISIPITYVISTYLYKHVEVKGIALGRKVLKPKGSGLKEVV</sequence>
<proteinExistence type="predicted"/>
<dbReference type="Pfam" id="PF01757">
    <property type="entry name" value="Acyl_transf_3"/>
    <property type="match status" value="1"/>
</dbReference>
<keyword evidence="1" id="KW-1133">Transmembrane helix</keyword>
<keyword evidence="1" id="KW-0812">Transmembrane</keyword>
<name>A0ABD7QNX7_RAOOR</name>